<reference evidence="2 3" key="1">
    <citation type="submission" date="2010-08" db="EMBL/GenBank/DDBJ databases">
        <authorList>
            <person name="Durkin A.S."/>
            <person name="Madupu R."/>
            <person name="Torralba M."/>
            <person name="Gillis M."/>
            <person name="Methe B."/>
            <person name="Sutton G."/>
            <person name="Nelson K.E."/>
        </authorList>
    </citation>
    <scope>NUCLEOTIDE SEQUENCE [LARGE SCALE GENOMIC DNA]</scope>
    <source>
        <strain evidence="2 3">FB035-09AN</strain>
    </source>
</reference>
<organism evidence="2 3">
    <name type="scientific">Prevotella disiens FB035-09AN</name>
    <dbReference type="NCBI Taxonomy" id="866771"/>
    <lineage>
        <taxon>Bacteria</taxon>
        <taxon>Pseudomonadati</taxon>
        <taxon>Bacteroidota</taxon>
        <taxon>Bacteroidia</taxon>
        <taxon>Bacteroidales</taxon>
        <taxon>Prevotellaceae</taxon>
        <taxon>Prevotella</taxon>
    </lineage>
</organism>
<dbReference type="Proteomes" id="UP000003610">
    <property type="component" value="Unassembled WGS sequence"/>
</dbReference>
<proteinExistence type="predicted"/>
<sequence>MRILCLIFCAFCVSQMVSAQSEVPPRVATNNVGKMKTKGEILFEKANQAFENQDDEAAFKYYLQSAKAGYIDAYVEVGDCYEQGWGVEINNEKALEWYKKSAYASVALGQYLLGRAYFLGLLGLEVDKQKGIEWLWKAESGLSEDAAAFLADCFIEGNGVEQNIEEGVRLLKEAAEWGNEYAQKELARRYENRSWSRKRLGKSQILAQ</sequence>
<dbReference type="Gene3D" id="1.25.40.10">
    <property type="entry name" value="Tetratricopeptide repeat domain"/>
    <property type="match status" value="1"/>
</dbReference>
<feature type="chain" id="PRO_5003148288" evidence="1">
    <location>
        <begin position="20"/>
        <end position="208"/>
    </location>
</feature>
<dbReference type="eggNOG" id="COG0790">
    <property type="taxonomic scope" value="Bacteria"/>
</dbReference>
<dbReference type="AlphaFoldDB" id="E1KRK1"/>
<evidence type="ECO:0000313" key="3">
    <source>
        <dbReference type="Proteomes" id="UP000003610"/>
    </source>
</evidence>
<dbReference type="Pfam" id="PF08238">
    <property type="entry name" value="Sel1"/>
    <property type="match status" value="4"/>
</dbReference>
<gene>
    <name evidence="2" type="ORF">HMPREF9296_2402</name>
</gene>
<dbReference type="InterPro" id="IPR006597">
    <property type="entry name" value="Sel1-like"/>
</dbReference>
<dbReference type="PANTHER" id="PTHR11102">
    <property type="entry name" value="SEL-1-LIKE PROTEIN"/>
    <property type="match status" value="1"/>
</dbReference>
<dbReference type="SUPFAM" id="SSF81901">
    <property type="entry name" value="HCP-like"/>
    <property type="match status" value="1"/>
</dbReference>
<evidence type="ECO:0000256" key="1">
    <source>
        <dbReference type="SAM" id="SignalP"/>
    </source>
</evidence>
<dbReference type="RefSeq" id="WP_004356819.1">
    <property type="nucleotide sequence ID" value="NZ_AEDO01000037.1"/>
</dbReference>
<evidence type="ECO:0000313" key="2">
    <source>
        <dbReference type="EMBL" id="EFL46002.1"/>
    </source>
</evidence>
<dbReference type="InterPro" id="IPR050767">
    <property type="entry name" value="Sel1_AlgK"/>
</dbReference>
<accession>E1KRK1</accession>
<dbReference type="PANTHER" id="PTHR11102:SF160">
    <property type="entry name" value="ERAD-ASSOCIATED E3 UBIQUITIN-PROTEIN LIGASE COMPONENT HRD3"/>
    <property type="match status" value="1"/>
</dbReference>
<dbReference type="STRING" id="866771.HMPREF9296_2402"/>
<dbReference type="EMBL" id="AEDO01000037">
    <property type="protein sequence ID" value="EFL46002.1"/>
    <property type="molecule type" value="Genomic_DNA"/>
</dbReference>
<name>E1KRK1_9BACT</name>
<feature type="signal peptide" evidence="1">
    <location>
        <begin position="1"/>
        <end position="19"/>
    </location>
</feature>
<dbReference type="InterPro" id="IPR011990">
    <property type="entry name" value="TPR-like_helical_dom_sf"/>
</dbReference>
<dbReference type="SMART" id="SM00671">
    <property type="entry name" value="SEL1"/>
    <property type="match status" value="4"/>
</dbReference>
<keyword evidence="1" id="KW-0732">Signal</keyword>
<comment type="caution">
    <text evidence="2">The sequence shown here is derived from an EMBL/GenBank/DDBJ whole genome shotgun (WGS) entry which is preliminary data.</text>
</comment>
<protein>
    <submittedName>
        <fullName evidence="2">Sel1 repeat protein</fullName>
    </submittedName>
</protein>